<comment type="caution">
    <text evidence="2">The sequence shown here is derived from an EMBL/GenBank/DDBJ whole genome shotgun (WGS) entry which is preliminary data.</text>
</comment>
<reference evidence="1" key="4">
    <citation type="submission" date="2024-05" db="EMBL/GenBank/DDBJ databases">
        <authorList>
            <person name="Sun Q."/>
            <person name="Zhou Y."/>
        </authorList>
    </citation>
    <scope>NUCLEOTIDE SEQUENCE</scope>
    <source>
        <strain evidence="1">CGMCC 1.15931</strain>
    </source>
</reference>
<evidence type="ECO:0000313" key="2">
    <source>
        <dbReference type="EMBL" id="MTV53071.1"/>
    </source>
</evidence>
<protein>
    <submittedName>
        <fullName evidence="2">Uncharacterized protein</fullName>
    </submittedName>
</protein>
<dbReference type="EMBL" id="WNKZ01000022">
    <property type="protein sequence ID" value="MTV53071.1"/>
    <property type="molecule type" value="Genomic_DNA"/>
</dbReference>
<reference evidence="4" key="2">
    <citation type="journal article" date="2019" name="Int. J. Syst. Evol. Microbiol.">
        <title>The Global Catalogue of Microorganisms (GCM) 10K type strain sequencing project: providing services to taxonomists for standard genome sequencing and annotation.</title>
        <authorList>
            <consortium name="The Broad Institute Genomics Platform"/>
            <consortium name="The Broad Institute Genome Sequencing Center for Infectious Disease"/>
            <person name="Wu L."/>
            <person name="Ma J."/>
        </authorList>
    </citation>
    <scope>NUCLEOTIDE SEQUENCE [LARGE SCALE GENOMIC DNA]</scope>
    <source>
        <strain evidence="4">CGMCC 1.15931</strain>
    </source>
</reference>
<evidence type="ECO:0000313" key="4">
    <source>
        <dbReference type="Proteomes" id="UP000622638"/>
    </source>
</evidence>
<keyword evidence="4" id="KW-1185">Reference proteome</keyword>
<reference evidence="1" key="1">
    <citation type="journal article" date="2014" name="Int. J. Syst. Evol. Microbiol.">
        <title>Complete genome of a new Firmicutes species belonging to the dominant human colonic microbiota ('Ruminococcus bicirculans') reveals two chromosomes and a selective capacity to utilize plant glucans.</title>
        <authorList>
            <consortium name="NISC Comparative Sequencing Program"/>
            <person name="Wegmann U."/>
            <person name="Louis P."/>
            <person name="Goesmann A."/>
            <person name="Henrissat B."/>
            <person name="Duncan S.H."/>
            <person name="Flint H.J."/>
        </authorList>
    </citation>
    <scope>NUCLEOTIDE SEQUENCE</scope>
    <source>
        <strain evidence="1">CGMCC 1.15931</strain>
    </source>
</reference>
<evidence type="ECO:0000313" key="1">
    <source>
        <dbReference type="EMBL" id="GGB84796.1"/>
    </source>
</evidence>
<gene>
    <name evidence="1" type="ORF">GCM10011572_03390</name>
    <name evidence="2" type="ORF">GM672_10045</name>
</gene>
<dbReference type="AlphaFoldDB" id="A0A6I3SV44"/>
<proteinExistence type="predicted"/>
<organism evidence="2 3">
    <name type="scientific">Pseudoduganella buxea</name>
    <dbReference type="NCBI Taxonomy" id="1949069"/>
    <lineage>
        <taxon>Bacteria</taxon>
        <taxon>Pseudomonadati</taxon>
        <taxon>Pseudomonadota</taxon>
        <taxon>Betaproteobacteria</taxon>
        <taxon>Burkholderiales</taxon>
        <taxon>Oxalobacteraceae</taxon>
        <taxon>Telluria group</taxon>
        <taxon>Pseudoduganella</taxon>
    </lineage>
</organism>
<evidence type="ECO:0000313" key="3">
    <source>
        <dbReference type="Proteomes" id="UP000430634"/>
    </source>
</evidence>
<dbReference type="RefSeq" id="WP_155470392.1">
    <property type="nucleotide sequence ID" value="NZ_BMKG01000001.1"/>
</dbReference>
<dbReference type="Proteomes" id="UP000622638">
    <property type="component" value="Unassembled WGS sequence"/>
</dbReference>
<dbReference type="Proteomes" id="UP000430634">
    <property type="component" value="Unassembled WGS sequence"/>
</dbReference>
<name>A0A6I3SV44_9BURK</name>
<dbReference type="EMBL" id="BMKG01000001">
    <property type="protein sequence ID" value="GGB84796.1"/>
    <property type="molecule type" value="Genomic_DNA"/>
</dbReference>
<sequence length="68" mass="7766">MAERGKTRARADGFTAARVDEAIRIADTDGVNPALEYMEEAGIPRWTALRVLCSPLMHRRRERRSNPR</sequence>
<reference evidence="2 3" key="3">
    <citation type="submission" date="2019-11" db="EMBL/GenBank/DDBJ databases">
        <title>Type strains purchased from KCTC, JCM and DSMZ.</title>
        <authorList>
            <person name="Lu H."/>
        </authorList>
    </citation>
    <scope>NUCLEOTIDE SEQUENCE [LARGE SCALE GENOMIC DNA]</scope>
    <source>
        <strain evidence="2 3">KCTC 52429</strain>
    </source>
</reference>
<dbReference type="OrthoDB" id="8759626at2"/>
<accession>A0A6I3SV44</accession>